<dbReference type="EMBL" id="JBEPME010000005">
    <property type="protein sequence ID" value="MET3658491.1"/>
    <property type="molecule type" value="Genomic_DNA"/>
</dbReference>
<reference evidence="1 2" key="1">
    <citation type="submission" date="2024-06" db="EMBL/GenBank/DDBJ databases">
        <title>Sorghum-associated microbial communities from plants grown in Nebraska, USA.</title>
        <authorList>
            <person name="Schachtman D."/>
        </authorList>
    </citation>
    <scope>NUCLEOTIDE SEQUENCE [LARGE SCALE GENOMIC DNA]</scope>
    <source>
        <strain evidence="1 2">1288</strain>
    </source>
</reference>
<protein>
    <submittedName>
        <fullName evidence="1">Uncharacterized protein</fullName>
    </submittedName>
</protein>
<evidence type="ECO:0000313" key="1">
    <source>
        <dbReference type="EMBL" id="MET3658491.1"/>
    </source>
</evidence>
<dbReference type="RefSeq" id="WP_354314137.1">
    <property type="nucleotide sequence ID" value="NZ_JBEPME010000005.1"/>
</dbReference>
<dbReference type="Proteomes" id="UP001549104">
    <property type="component" value="Unassembled WGS sequence"/>
</dbReference>
<organism evidence="1 2">
    <name type="scientific">Sporosarcina psychrophila</name>
    <name type="common">Bacillus psychrophilus</name>
    <dbReference type="NCBI Taxonomy" id="1476"/>
    <lineage>
        <taxon>Bacteria</taxon>
        <taxon>Bacillati</taxon>
        <taxon>Bacillota</taxon>
        <taxon>Bacilli</taxon>
        <taxon>Bacillales</taxon>
        <taxon>Caryophanaceae</taxon>
        <taxon>Sporosarcina</taxon>
    </lineage>
</organism>
<sequence length="58" mass="6638">MATMMDANRKAQMLRLLKEQRGDLLYDLSRVKVGQARMEAELLRIEDAISELKAEGDD</sequence>
<keyword evidence="2" id="KW-1185">Reference proteome</keyword>
<name>A0ABV2KBP3_SPOPS</name>
<proteinExistence type="predicted"/>
<gene>
    <name evidence="1" type="ORF">ABIC55_003608</name>
</gene>
<comment type="caution">
    <text evidence="1">The sequence shown here is derived from an EMBL/GenBank/DDBJ whole genome shotgun (WGS) entry which is preliminary data.</text>
</comment>
<accession>A0ABV2KBP3</accession>
<evidence type="ECO:0000313" key="2">
    <source>
        <dbReference type="Proteomes" id="UP001549104"/>
    </source>
</evidence>